<dbReference type="RefSeq" id="WP_021710204.1">
    <property type="nucleotide sequence ID" value="NZ_BAOB01000120.1"/>
</dbReference>
<dbReference type="GO" id="GO:0043952">
    <property type="term" value="P:protein transport by the Sec complex"/>
    <property type="evidence" value="ECO:0007669"/>
    <property type="project" value="UniProtKB-UniRule"/>
</dbReference>
<evidence type="ECO:0000259" key="12">
    <source>
        <dbReference type="Pfam" id="PF02355"/>
    </source>
</evidence>
<evidence type="ECO:0000256" key="9">
    <source>
        <dbReference type="ARBA" id="ARBA00060774"/>
    </source>
</evidence>
<dbReference type="NCBIfam" id="TIGR00916">
    <property type="entry name" value="2A0604s01"/>
    <property type="match status" value="1"/>
</dbReference>
<keyword evidence="2 11" id="KW-0813">Transport</keyword>
<evidence type="ECO:0000313" key="17">
    <source>
        <dbReference type="Proteomes" id="UP000016567"/>
    </source>
</evidence>
<evidence type="ECO:0000256" key="7">
    <source>
        <dbReference type="ARBA" id="ARBA00023010"/>
    </source>
</evidence>
<evidence type="ECO:0000256" key="5">
    <source>
        <dbReference type="ARBA" id="ARBA00022927"/>
    </source>
</evidence>
<dbReference type="InterPro" id="IPR055344">
    <property type="entry name" value="SecD_SecF_C_bact"/>
</dbReference>
<dbReference type="GO" id="GO:0065002">
    <property type="term" value="P:intracellular protein transmembrane transport"/>
    <property type="evidence" value="ECO:0007669"/>
    <property type="project" value="UniProtKB-UniRule"/>
</dbReference>
<dbReference type="Gene3D" id="3.30.70.3400">
    <property type="match status" value="2"/>
</dbReference>
<feature type="domain" description="SecD export protein N-terminal TM" evidence="13">
    <location>
        <begin position="2"/>
        <end position="103"/>
    </location>
</feature>
<evidence type="ECO:0000256" key="2">
    <source>
        <dbReference type="ARBA" id="ARBA00022448"/>
    </source>
</evidence>
<keyword evidence="8 11" id="KW-0472">Membrane</keyword>
<feature type="transmembrane region" description="Helical" evidence="11">
    <location>
        <begin position="506"/>
        <end position="528"/>
    </location>
</feature>
<dbReference type="InterPro" id="IPR054384">
    <property type="entry name" value="SecDF_P1_head"/>
</dbReference>
<dbReference type="InterPro" id="IPR022646">
    <property type="entry name" value="SecD/SecF_CS"/>
</dbReference>
<dbReference type="EMBL" id="BATL01000044">
    <property type="protein sequence ID" value="GAD76455.1"/>
    <property type="molecule type" value="Genomic_DNA"/>
</dbReference>
<name>U3ARS4_9VIBR</name>
<keyword evidence="4 11" id="KW-0812">Transmembrane</keyword>
<dbReference type="Proteomes" id="UP000016567">
    <property type="component" value="Unassembled WGS sequence"/>
</dbReference>
<dbReference type="eggNOG" id="COG0342">
    <property type="taxonomic scope" value="Bacteria"/>
</dbReference>
<evidence type="ECO:0000256" key="1">
    <source>
        <dbReference type="ARBA" id="ARBA00004651"/>
    </source>
</evidence>
<keyword evidence="7 11" id="KW-0811">Translocation</keyword>
<dbReference type="Pfam" id="PF07549">
    <property type="entry name" value="Sec_GG"/>
    <property type="match status" value="1"/>
</dbReference>
<feature type="transmembrane region" description="Helical" evidence="11">
    <location>
        <begin position="585"/>
        <end position="608"/>
    </location>
</feature>
<comment type="subunit">
    <text evidence="11">Forms a complex with SecF. Part of the essential Sec protein translocation apparatus which comprises SecA, SecYEG and auxiliary proteins SecDF-YajC and YidC.</text>
</comment>
<dbReference type="FunFam" id="3.30.1360.200:FF:000001">
    <property type="entry name" value="Protein translocase subunit SecD"/>
    <property type="match status" value="1"/>
</dbReference>
<keyword evidence="5 11" id="KW-0653">Protein transport</keyword>
<feature type="domain" description="Protein translocase subunit SecDF P1" evidence="14">
    <location>
        <begin position="230"/>
        <end position="289"/>
    </location>
</feature>
<dbReference type="Gene3D" id="3.30.1360.200">
    <property type="match status" value="1"/>
</dbReference>
<feature type="transmembrane region" description="Helical" evidence="11">
    <location>
        <begin position="7"/>
        <end position="25"/>
    </location>
</feature>
<evidence type="ECO:0000259" key="14">
    <source>
        <dbReference type="Pfam" id="PF21760"/>
    </source>
</evidence>
<dbReference type="HAMAP" id="MF_01463_B">
    <property type="entry name" value="SecD_B"/>
    <property type="match status" value="1"/>
</dbReference>
<feature type="transmembrane region" description="Helical" evidence="11">
    <location>
        <begin position="480"/>
        <end position="500"/>
    </location>
</feature>
<evidence type="ECO:0000256" key="4">
    <source>
        <dbReference type="ARBA" id="ARBA00022692"/>
    </source>
</evidence>
<comment type="function">
    <text evidence="11">Part of the Sec protein translocase complex. Interacts with the SecYEG preprotein conducting channel. SecDF uses the proton motive force (PMF) to complete protein translocation after the ATP-dependent function of SecA.</text>
</comment>
<dbReference type="Pfam" id="PF13721">
    <property type="entry name" value="SecD-TM1"/>
    <property type="match status" value="1"/>
</dbReference>
<evidence type="ECO:0000256" key="6">
    <source>
        <dbReference type="ARBA" id="ARBA00022989"/>
    </source>
</evidence>
<dbReference type="STRING" id="1219077.VAZ01S_044_00360"/>
<comment type="caution">
    <text evidence="16">The sequence shown here is derived from an EMBL/GenBank/DDBJ whole genome shotgun (WGS) entry which is preliminary data.</text>
</comment>
<dbReference type="Pfam" id="PF21760">
    <property type="entry name" value="SecD_1st"/>
    <property type="match status" value="1"/>
</dbReference>
<dbReference type="PRINTS" id="PR00702">
    <property type="entry name" value="ACRIFLAVINRP"/>
</dbReference>
<evidence type="ECO:0000256" key="8">
    <source>
        <dbReference type="ARBA" id="ARBA00023136"/>
    </source>
</evidence>
<protein>
    <recommendedName>
        <fullName evidence="10 11">Protein translocase subunit SecD</fullName>
    </recommendedName>
</protein>
<dbReference type="PANTHER" id="PTHR30081">
    <property type="entry name" value="PROTEIN-EXPORT MEMBRANE PROTEIN SEC"/>
    <property type="match status" value="1"/>
</dbReference>
<dbReference type="InterPro" id="IPR027398">
    <property type="entry name" value="SecD-TM"/>
</dbReference>
<dbReference type="SUPFAM" id="SSF82866">
    <property type="entry name" value="Multidrug efflux transporter AcrB transmembrane domain"/>
    <property type="match status" value="1"/>
</dbReference>
<feature type="domain" description="Protein export membrane protein SecD/SecF C-terminal" evidence="12">
    <location>
        <begin position="436"/>
        <end position="597"/>
    </location>
</feature>
<dbReference type="GO" id="GO:0015450">
    <property type="term" value="F:protein-transporting ATPase activity"/>
    <property type="evidence" value="ECO:0007669"/>
    <property type="project" value="InterPro"/>
</dbReference>
<feature type="transmembrane region" description="Helical" evidence="11">
    <location>
        <begin position="455"/>
        <end position="475"/>
    </location>
</feature>
<sequence length="618" mass="66895">MLNRYPLWKYVMVFLAIITAALYALPNIYGEDPAIQVTGARGASVDMSTLDAVTHALDEEHLPYKSIALEDGSILVRFNDTDTQISARDVIGEALGKDKIVALNLAPSTPDWLEAIGASPLKLGLDLRGGVHFLMEVDMDAAMEKLIGQQEEAFRSELREAKIRYRAIRPSGKEGVEVLLRDEAQLSQAKSMLKKNHPDMNFVETNSNGRYALIATFTEQRLQEIRNYAVEQNITILRNRVNELGVAEPLVQRQGASRIVVELPGVQDTARAKEILGATATLEFREVDDKADLAAAASGRAPAGSEIKMDRNGRPVVLKKRVILGGQSITDANSSADEYGRPQVNISLDSEGGNKMSAFSKKNIGKLMATVFAEYKDSGRRTPDGKVILDKHEEVINQATIQSALGRSFRITGIDSPSEAHNLALLLRAGALIAPISIVEERTIGPSMGQQNIDMGIQACIWGMVAVMLFTLMYYRGFGLIANVALMANLVLIIGVMSMIPGATMTLPGIAGIVLTVGMAVDANVLIFERIREELREGRSPQQAIHQGYANAFSTIADANITTLITAIILFAVGTGAVKGFAVTLSIGILTSMFTAIVGTRCIVNLVYGGKRVNKLSI</sequence>
<dbReference type="OrthoDB" id="9805019at2"/>
<dbReference type="NCBIfam" id="TIGR01129">
    <property type="entry name" value="secD"/>
    <property type="match status" value="1"/>
</dbReference>
<dbReference type="InterPro" id="IPR005791">
    <property type="entry name" value="SecD"/>
</dbReference>
<evidence type="ECO:0000256" key="3">
    <source>
        <dbReference type="ARBA" id="ARBA00022475"/>
    </source>
</evidence>
<dbReference type="InterPro" id="IPR001036">
    <property type="entry name" value="Acrflvin-R"/>
</dbReference>
<feature type="transmembrane region" description="Helical" evidence="11">
    <location>
        <begin position="549"/>
        <end position="573"/>
    </location>
</feature>
<comment type="subcellular location">
    <subcellularLocation>
        <location evidence="1 11">Cell membrane</location>
        <topology evidence="1 11">Multi-pass membrane protein</topology>
    </subcellularLocation>
</comment>
<keyword evidence="3 11" id="KW-1003">Cell membrane</keyword>
<dbReference type="FunFam" id="3.30.70.3400:FF:000003">
    <property type="entry name" value="Preprotein translocase subunit SecD"/>
    <property type="match status" value="1"/>
</dbReference>
<keyword evidence="6 11" id="KW-1133">Transmembrane helix</keyword>
<dbReference type="PANTHER" id="PTHR30081:SF1">
    <property type="entry name" value="PROTEIN TRANSLOCASE SUBUNIT SECD"/>
    <property type="match status" value="1"/>
</dbReference>
<comment type="similarity">
    <text evidence="9 11">Belongs to the SecD/SecF family. SecD subfamily.</text>
</comment>
<dbReference type="Gene3D" id="1.20.1640.10">
    <property type="entry name" value="Multidrug efflux transporter AcrB transmembrane domain"/>
    <property type="match status" value="1"/>
</dbReference>
<accession>U3ARS4</accession>
<feature type="domain" description="SecDF P1 head subdomain" evidence="15">
    <location>
        <begin position="310"/>
        <end position="434"/>
    </location>
</feature>
<dbReference type="AlphaFoldDB" id="U3ARS4"/>
<dbReference type="Pfam" id="PF02355">
    <property type="entry name" value="SecD_SecF_C"/>
    <property type="match status" value="1"/>
</dbReference>
<dbReference type="Pfam" id="PF22599">
    <property type="entry name" value="SecDF_P1_head"/>
    <property type="match status" value="1"/>
</dbReference>
<dbReference type="GO" id="GO:0006605">
    <property type="term" value="P:protein targeting"/>
    <property type="evidence" value="ECO:0007669"/>
    <property type="project" value="UniProtKB-UniRule"/>
</dbReference>
<evidence type="ECO:0000256" key="10">
    <source>
        <dbReference type="ARBA" id="ARBA00068220"/>
    </source>
</evidence>
<dbReference type="GO" id="GO:0005886">
    <property type="term" value="C:plasma membrane"/>
    <property type="evidence" value="ECO:0007669"/>
    <property type="project" value="UniProtKB-SubCell"/>
</dbReference>
<organism evidence="16 17">
    <name type="scientific">Vibrio azureus NBRC 104587</name>
    <dbReference type="NCBI Taxonomy" id="1219077"/>
    <lineage>
        <taxon>Bacteria</taxon>
        <taxon>Pseudomonadati</taxon>
        <taxon>Pseudomonadota</taxon>
        <taxon>Gammaproteobacteria</taxon>
        <taxon>Vibrionales</taxon>
        <taxon>Vibrionaceae</taxon>
        <taxon>Vibrio</taxon>
    </lineage>
</organism>
<keyword evidence="17" id="KW-1185">Reference proteome</keyword>
<proteinExistence type="inferred from homology"/>
<dbReference type="InterPro" id="IPR048634">
    <property type="entry name" value="SecD_SecF_C"/>
</dbReference>
<gene>
    <name evidence="11 16" type="primary">secD</name>
    <name evidence="16" type="ORF">VAZ01S_044_00360</name>
</gene>
<evidence type="ECO:0000259" key="13">
    <source>
        <dbReference type="Pfam" id="PF13721"/>
    </source>
</evidence>
<evidence type="ECO:0000259" key="15">
    <source>
        <dbReference type="Pfam" id="PF22599"/>
    </source>
</evidence>
<dbReference type="Gene3D" id="3.30.70.260">
    <property type="match status" value="1"/>
</dbReference>
<dbReference type="FunFam" id="1.20.1640.10:FF:000004">
    <property type="entry name" value="Protein translocase subunit SecD"/>
    <property type="match status" value="1"/>
</dbReference>
<evidence type="ECO:0000256" key="11">
    <source>
        <dbReference type="HAMAP-Rule" id="MF_01463"/>
    </source>
</evidence>
<dbReference type="InterPro" id="IPR048631">
    <property type="entry name" value="SecD_1st"/>
</dbReference>
<reference evidence="16 17" key="1">
    <citation type="submission" date="2013-09" db="EMBL/GenBank/DDBJ databases">
        <title>Whole genome shotgun sequence of Vibrio azureus NBRC 104587.</title>
        <authorList>
            <person name="Isaki S."/>
            <person name="Hosoyama A."/>
            <person name="Numata M."/>
            <person name="Hashimoto M."/>
            <person name="Hosoyama Y."/>
            <person name="Tsuchikane K."/>
            <person name="Noguchi M."/>
            <person name="Hirakata S."/>
            <person name="Ichikawa N."/>
            <person name="Ohji S."/>
            <person name="Yamazoe A."/>
            <person name="Fujita N."/>
        </authorList>
    </citation>
    <scope>NUCLEOTIDE SEQUENCE [LARGE SCALE GENOMIC DNA]</scope>
    <source>
        <strain evidence="16 17">NBRC 104587</strain>
    </source>
</reference>
<evidence type="ECO:0000313" key="16">
    <source>
        <dbReference type="EMBL" id="GAD76455.1"/>
    </source>
</evidence>
<dbReference type="InterPro" id="IPR022813">
    <property type="entry name" value="SecD/SecF_arch_bac"/>
</dbReference>